<protein>
    <submittedName>
        <fullName evidence="1">Uncharacterized protein</fullName>
    </submittedName>
</protein>
<organism evidence="1 2">
    <name type="scientific">Ceratopteris richardii</name>
    <name type="common">Triangle waterfern</name>
    <dbReference type="NCBI Taxonomy" id="49495"/>
    <lineage>
        <taxon>Eukaryota</taxon>
        <taxon>Viridiplantae</taxon>
        <taxon>Streptophyta</taxon>
        <taxon>Embryophyta</taxon>
        <taxon>Tracheophyta</taxon>
        <taxon>Polypodiopsida</taxon>
        <taxon>Polypodiidae</taxon>
        <taxon>Polypodiales</taxon>
        <taxon>Pteridineae</taxon>
        <taxon>Pteridaceae</taxon>
        <taxon>Parkerioideae</taxon>
        <taxon>Ceratopteris</taxon>
    </lineage>
</organism>
<evidence type="ECO:0000313" key="1">
    <source>
        <dbReference type="EMBL" id="KAH7442448.1"/>
    </source>
</evidence>
<proteinExistence type="predicted"/>
<accession>A0A8T2V5X2</accession>
<sequence>MANFTNSPKTAPIISIPNPRQAPPPMLVFPCLLLNSSYSHSNPCHSALIKQRAFNPPPELLALPSVLSNGRYSHPLFMFFSCYRAIYLWWAKYEGFLQLCELHCSWDCHIGPASLQVPSIATISSFVINLKYTSRSTQL</sequence>
<dbReference type="Proteomes" id="UP000825935">
    <property type="component" value="Chromosome 3"/>
</dbReference>
<keyword evidence="2" id="KW-1185">Reference proteome</keyword>
<gene>
    <name evidence="1" type="ORF">KP509_03G089100</name>
</gene>
<name>A0A8T2V5X2_CERRI</name>
<reference evidence="1" key="1">
    <citation type="submission" date="2021-08" db="EMBL/GenBank/DDBJ databases">
        <title>WGS assembly of Ceratopteris richardii.</title>
        <authorList>
            <person name="Marchant D.B."/>
            <person name="Chen G."/>
            <person name="Jenkins J."/>
            <person name="Shu S."/>
            <person name="Leebens-Mack J."/>
            <person name="Grimwood J."/>
            <person name="Schmutz J."/>
            <person name="Soltis P."/>
            <person name="Soltis D."/>
            <person name="Chen Z.-H."/>
        </authorList>
    </citation>
    <scope>NUCLEOTIDE SEQUENCE</scope>
    <source>
        <strain evidence="1">Whitten #5841</strain>
        <tissue evidence="1">Leaf</tissue>
    </source>
</reference>
<evidence type="ECO:0000313" key="2">
    <source>
        <dbReference type="Proteomes" id="UP000825935"/>
    </source>
</evidence>
<comment type="caution">
    <text evidence="1">The sequence shown here is derived from an EMBL/GenBank/DDBJ whole genome shotgun (WGS) entry which is preliminary data.</text>
</comment>
<dbReference type="AlphaFoldDB" id="A0A8T2V5X2"/>
<dbReference type="EMBL" id="CM035408">
    <property type="protein sequence ID" value="KAH7442448.1"/>
    <property type="molecule type" value="Genomic_DNA"/>
</dbReference>